<organism evidence="6 7">
    <name type="scientific">Dictyostelium purpureum</name>
    <name type="common">Slime mold</name>
    <dbReference type="NCBI Taxonomy" id="5786"/>
    <lineage>
        <taxon>Eukaryota</taxon>
        <taxon>Amoebozoa</taxon>
        <taxon>Evosea</taxon>
        <taxon>Eumycetozoa</taxon>
        <taxon>Dictyostelia</taxon>
        <taxon>Dictyosteliales</taxon>
        <taxon>Dictyosteliaceae</taxon>
        <taxon>Dictyostelium</taxon>
    </lineage>
</organism>
<dbReference type="NCBIfam" id="TIGR02148">
    <property type="entry name" value="Fibro_Slime"/>
    <property type="match status" value="1"/>
</dbReference>
<evidence type="ECO:0000256" key="3">
    <source>
        <dbReference type="ARBA" id="ARBA00023180"/>
    </source>
</evidence>
<accession>F1A343</accession>
<evidence type="ECO:0000256" key="4">
    <source>
        <dbReference type="SAM" id="SignalP"/>
    </source>
</evidence>
<keyword evidence="2 4" id="KW-0732">Signal</keyword>
<evidence type="ECO:0000256" key="1">
    <source>
        <dbReference type="ARBA" id="ARBA00008709"/>
    </source>
</evidence>
<feature type="domain" description="PA14" evidence="5">
    <location>
        <begin position="105"/>
        <end position="249"/>
    </location>
</feature>
<dbReference type="EMBL" id="GL871439">
    <property type="protein sequence ID" value="EGC29386.1"/>
    <property type="molecule type" value="Genomic_DNA"/>
</dbReference>
<dbReference type="InterPro" id="IPR037524">
    <property type="entry name" value="PA14/GLEYA"/>
</dbReference>
<protein>
    <recommendedName>
        <fullName evidence="5">PA14 domain-containing protein</fullName>
    </recommendedName>
</protein>
<dbReference type="GO" id="GO:0005576">
    <property type="term" value="C:extracellular region"/>
    <property type="evidence" value="ECO:0000318"/>
    <property type="project" value="GO_Central"/>
</dbReference>
<dbReference type="InterPro" id="IPR051154">
    <property type="entry name" value="Prespore-cell_inducing_factor"/>
</dbReference>
<dbReference type="eggNOG" id="ENOG502STKH">
    <property type="taxonomic scope" value="Eukaryota"/>
</dbReference>
<dbReference type="PROSITE" id="PS51820">
    <property type="entry name" value="PA14"/>
    <property type="match status" value="1"/>
</dbReference>
<dbReference type="SMART" id="SM00758">
    <property type="entry name" value="PA14"/>
    <property type="match status" value="1"/>
</dbReference>
<feature type="signal peptide" evidence="4">
    <location>
        <begin position="1"/>
        <end position="20"/>
    </location>
</feature>
<sequence length="1462" mass="158184">MKIILYLYILIVFLINFINTQSTIVLNAIIYDQTPSRNPDFEPANNGLVEKGLVKDTLGADGTPVYCCGNQRKGTIKDQNSFYSWFHNVPGVNLPIYKDIVLYQVPSNPNLYTYYNSSFFIIDGEGFDNKTLYPKEKLYYDTQKKARNFHFCLQAHTQFQYKKGDVFSFTGDDDVWVFINDKLAVDLGGTHPPSSSTLSLDSLGLVDGQNYPFDFFYCERHTDASTIQITTSLKFVCPRYDDCGVCEGDNTSCCLPSNCDQNPIYVKKCINAKCINKVCSVPITSCSSPTPCFDSICVPDTGCTLVPKNCTSPNPCWVDNCNPSSNACEHTIIPGCVTCGSVGCITDDLCNPKVCNDKGDGCVNSTINCDDKNFCTFDYCSGGKCFHSPQSNCCVKGFCINTPIENCINCPGIGCITTDFCNPQVCDSTGNACQTAPKNCSDGNFCTTDSCSSPDGSCSSTIPDPKCVSCSSTSCTTIDGCKIQVCNAAGDGCDTVDKSCDDLDPCTTDSCSDNGVCSHSRLPLCMSCNATFPCLTRNPCYPVSCSNNLTNPSCVPKRKDCDDINFCTSDTCSGRGTCFHFPLDNCVQCSVPGKGCITTDKCKPQVCNSNGDGCQLGDDPCPNNDKCTTVSCVSPGGSCIYTPVNCDDDNSCTIDSCSPNNGSCLHEVISSCQDCDNIGCITTDKCFPMVCSADGTSCDKQTVSCDDKIPCTDDECISPTGACKNTPITSCVNCQSNRCVTTDFCNPQLCGPDGNCYDAPVSCDDGNGCTEDKCNSKDGSCSHEIIENCVSCSNSSNCITTDFCHPVRCKDDGSCENYDKECTDNNYCTTDTCTGDGVCQFSNPDPLCISCSNTSCITTDLCDPQICNSDGNGCISTPNKPCDDKFSCTRDSCSNGICTNTLIDRCNSCNQASNCISTSFCSPLVCKKDGSGCENGVVDCDDKNDCTFDFCAADIDQCVHAIIDGCKICGNSTCLVTDYCYPIECTGPNGSQCGNSTLVCDDNNPCTMNACSDGNCIYNLIPDCKVCNETFSCVGSPCFPKDCILDGDNYSCVEHDKALTECDDGNPCTVTSCDDGSCINTFKENCERCSKNIACITEDPCKPMKCNSTGDGCEEIKYNCNDHIFCTEDMCVNGSCRNNPLDNCVECESEIQMASIPLLLPLENGKKNVLKSNKKLQQTFVNNRVQKYIEKAYNDSDESFGCYSKDKCTTVSCINSTHCRISDTVCNDYNPCTMDQCEDGACYHYLISSTCLICSETLGCTAKDDCYESSCSKDYKSCISTPRNCSDGDPCTIDECIIGKNCTHTKIEGCGFQTPLVLEPPPNYCDHCEGDELCIYLKGKPVCIKNPTTEILVETGHFTESGTTTGYTTQYSTLGGESQTTTPIDNPCIYVDCGSGLECYVVNSRPECLPSNYQCQDCLDLQCHIQGLSCLMVNNPSFIYDGTCRYGNDCCRFIPTCIEKKL</sequence>
<name>F1A343_DICPU</name>
<dbReference type="Pfam" id="PF00526">
    <property type="entry name" value="Dicty_CTDC"/>
    <property type="match status" value="13"/>
</dbReference>
<feature type="chain" id="PRO_5003265582" description="PA14 domain-containing protein" evidence="4">
    <location>
        <begin position="21"/>
        <end position="1462"/>
    </location>
</feature>
<evidence type="ECO:0000313" key="6">
    <source>
        <dbReference type="EMBL" id="EGC29386.1"/>
    </source>
</evidence>
<dbReference type="PANTHER" id="PTHR31137">
    <property type="entry name" value="PROTEIN PSIB-RELATED-RELATED"/>
    <property type="match status" value="1"/>
</dbReference>
<keyword evidence="7" id="KW-1185">Reference proteome</keyword>
<evidence type="ECO:0000256" key="2">
    <source>
        <dbReference type="ARBA" id="ARBA00022729"/>
    </source>
</evidence>
<dbReference type="VEuPathDB" id="AmoebaDB:DICPUDRAFT_99847"/>
<dbReference type="RefSeq" id="XP_003294087.1">
    <property type="nucleotide sequence ID" value="XM_003294039.1"/>
</dbReference>
<proteinExistence type="inferred from homology"/>
<dbReference type="Proteomes" id="UP000001064">
    <property type="component" value="Unassembled WGS sequence"/>
</dbReference>
<dbReference type="InterPro" id="IPR001673">
    <property type="entry name" value="S_mold_repeat"/>
</dbReference>
<comment type="similarity">
    <text evidence="1">Belongs to the prespore-cell-inducing factor family.</text>
</comment>
<dbReference type="FunCoup" id="F1A343">
    <property type="interactions" value="11"/>
</dbReference>
<dbReference type="Pfam" id="PF07691">
    <property type="entry name" value="PA14"/>
    <property type="match status" value="1"/>
</dbReference>
<dbReference type="InterPro" id="IPR011658">
    <property type="entry name" value="PA14_dom"/>
</dbReference>
<evidence type="ECO:0000313" key="7">
    <source>
        <dbReference type="Proteomes" id="UP000001064"/>
    </source>
</evidence>
<keyword evidence="3" id="KW-0325">Glycoprotein</keyword>
<dbReference type="PANTHER" id="PTHR31137:SF5">
    <property type="entry name" value="PROTEIN PSIQ-RELATED"/>
    <property type="match status" value="1"/>
</dbReference>
<dbReference type="KEGG" id="dpp:DICPUDRAFT_99847"/>
<dbReference type="InParanoid" id="F1A343"/>
<dbReference type="InterPro" id="IPR011874">
    <property type="entry name" value="Fibro_Slime"/>
</dbReference>
<gene>
    <name evidence="6" type="ORF">DICPUDRAFT_99847</name>
</gene>
<dbReference type="GeneID" id="10505406"/>
<dbReference type="OMA" id="HASCENG"/>
<evidence type="ECO:0000259" key="5">
    <source>
        <dbReference type="PROSITE" id="PS51820"/>
    </source>
</evidence>
<dbReference type="OrthoDB" id="14563at2759"/>
<reference evidence="7" key="1">
    <citation type="journal article" date="2011" name="Genome Biol.">
        <title>Comparative genomics of the social amoebae Dictyostelium discoideum and Dictyostelium purpureum.</title>
        <authorList>
            <consortium name="US DOE Joint Genome Institute (JGI-PGF)"/>
            <person name="Sucgang R."/>
            <person name="Kuo A."/>
            <person name="Tian X."/>
            <person name="Salerno W."/>
            <person name="Parikh A."/>
            <person name="Feasley C.L."/>
            <person name="Dalin E."/>
            <person name="Tu H."/>
            <person name="Huang E."/>
            <person name="Barry K."/>
            <person name="Lindquist E."/>
            <person name="Shapiro H."/>
            <person name="Bruce D."/>
            <person name="Schmutz J."/>
            <person name="Salamov A."/>
            <person name="Fey P."/>
            <person name="Gaudet P."/>
            <person name="Anjard C."/>
            <person name="Babu M.M."/>
            <person name="Basu S."/>
            <person name="Bushmanova Y."/>
            <person name="van der Wel H."/>
            <person name="Katoh-Kurasawa M."/>
            <person name="Dinh C."/>
            <person name="Coutinho P.M."/>
            <person name="Saito T."/>
            <person name="Elias M."/>
            <person name="Schaap P."/>
            <person name="Kay R.R."/>
            <person name="Henrissat B."/>
            <person name="Eichinger L."/>
            <person name="Rivero F."/>
            <person name="Putnam N.H."/>
            <person name="West C.M."/>
            <person name="Loomis W.F."/>
            <person name="Chisholm R.L."/>
            <person name="Shaulsky G."/>
            <person name="Strassmann J.E."/>
            <person name="Queller D.C."/>
            <person name="Kuspa A."/>
            <person name="Grigoriev I.V."/>
        </authorList>
    </citation>
    <scope>NUCLEOTIDE SEQUENCE [LARGE SCALE GENOMIC DNA]</scope>
    <source>
        <strain evidence="7">QSDP1</strain>
    </source>
</reference>